<sequence length="176" mass="20807">MLKTQLTMRKTFYHNFYPNKAEEEAFNARPIPVHSKTENKILVEIRDVFPPPIIDPRDPWQIKKSIRYYEILEGELVVTFKDTFEHILRYWTLNMANLIAVGKDVGVIIWDVTEEYNPKKYQSPDIHFKMIPSGDFVLTCVGLIRDRNLNAYDKIGLYWDAKASHFIFKLLWSNPL</sequence>
<reference evidence="2" key="1">
    <citation type="submission" date="2024-07" db="EMBL/GenBank/DDBJ databases">
        <title>Two chromosome-level genome assemblies of Korean endemic species Abeliophyllum distichum and Forsythia ovata (Oleaceae).</title>
        <authorList>
            <person name="Jang H."/>
        </authorList>
    </citation>
    <scope>NUCLEOTIDE SEQUENCE [LARGE SCALE GENOMIC DNA]</scope>
</reference>
<dbReference type="PANTHER" id="PTHR36264:SF5">
    <property type="entry name" value="SET DOMAIN-CONTAINING PROTEIN"/>
    <property type="match status" value="1"/>
</dbReference>
<gene>
    <name evidence="1" type="ORF">Fot_35964</name>
</gene>
<proteinExistence type="predicted"/>
<dbReference type="EMBL" id="JBFOLJ010000010">
    <property type="protein sequence ID" value="KAL2502116.1"/>
    <property type="molecule type" value="Genomic_DNA"/>
</dbReference>
<dbReference type="PANTHER" id="PTHR36264">
    <property type="entry name" value="SET DOMAIN-CONTAINING PROTEIN"/>
    <property type="match status" value="1"/>
</dbReference>
<dbReference type="Proteomes" id="UP001604277">
    <property type="component" value="Unassembled WGS sequence"/>
</dbReference>
<accession>A0ABD1SN26</accession>
<organism evidence="1 2">
    <name type="scientific">Forsythia ovata</name>
    <dbReference type="NCBI Taxonomy" id="205694"/>
    <lineage>
        <taxon>Eukaryota</taxon>
        <taxon>Viridiplantae</taxon>
        <taxon>Streptophyta</taxon>
        <taxon>Embryophyta</taxon>
        <taxon>Tracheophyta</taxon>
        <taxon>Spermatophyta</taxon>
        <taxon>Magnoliopsida</taxon>
        <taxon>eudicotyledons</taxon>
        <taxon>Gunneridae</taxon>
        <taxon>Pentapetalae</taxon>
        <taxon>asterids</taxon>
        <taxon>lamiids</taxon>
        <taxon>Lamiales</taxon>
        <taxon>Oleaceae</taxon>
        <taxon>Forsythieae</taxon>
        <taxon>Forsythia</taxon>
    </lineage>
</organism>
<dbReference type="AlphaFoldDB" id="A0ABD1SN26"/>
<protein>
    <submittedName>
        <fullName evidence="1">Uncharacterized protein</fullName>
    </submittedName>
</protein>
<keyword evidence="2" id="KW-1185">Reference proteome</keyword>
<evidence type="ECO:0000313" key="2">
    <source>
        <dbReference type="Proteomes" id="UP001604277"/>
    </source>
</evidence>
<evidence type="ECO:0000313" key="1">
    <source>
        <dbReference type="EMBL" id="KAL2502116.1"/>
    </source>
</evidence>
<comment type="caution">
    <text evidence="1">The sequence shown here is derived from an EMBL/GenBank/DDBJ whole genome shotgun (WGS) entry which is preliminary data.</text>
</comment>
<name>A0ABD1SN26_9LAMI</name>